<evidence type="ECO:0000256" key="1">
    <source>
        <dbReference type="SAM" id="SignalP"/>
    </source>
</evidence>
<keyword evidence="1" id="KW-0732">Signal</keyword>
<feature type="chain" id="PRO_5040105491" description="Secreted protein" evidence="1">
    <location>
        <begin position="22"/>
        <end position="140"/>
    </location>
</feature>
<dbReference type="EMBL" id="WHVB01000008">
    <property type="protein sequence ID" value="KAF8480436.1"/>
    <property type="molecule type" value="Genomic_DNA"/>
</dbReference>
<evidence type="ECO:0000313" key="3">
    <source>
        <dbReference type="Proteomes" id="UP000759537"/>
    </source>
</evidence>
<organism evidence="2 3">
    <name type="scientific">Russula ochroleuca</name>
    <dbReference type="NCBI Taxonomy" id="152965"/>
    <lineage>
        <taxon>Eukaryota</taxon>
        <taxon>Fungi</taxon>
        <taxon>Dikarya</taxon>
        <taxon>Basidiomycota</taxon>
        <taxon>Agaricomycotina</taxon>
        <taxon>Agaricomycetes</taxon>
        <taxon>Russulales</taxon>
        <taxon>Russulaceae</taxon>
        <taxon>Russula</taxon>
    </lineage>
</organism>
<keyword evidence="3" id="KW-1185">Reference proteome</keyword>
<reference evidence="2" key="1">
    <citation type="submission" date="2019-10" db="EMBL/GenBank/DDBJ databases">
        <authorList>
            <consortium name="DOE Joint Genome Institute"/>
            <person name="Kuo A."/>
            <person name="Miyauchi S."/>
            <person name="Kiss E."/>
            <person name="Drula E."/>
            <person name="Kohler A."/>
            <person name="Sanchez-Garcia M."/>
            <person name="Andreopoulos B."/>
            <person name="Barry K.W."/>
            <person name="Bonito G."/>
            <person name="Buee M."/>
            <person name="Carver A."/>
            <person name="Chen C."/>
            <person name="Cichocki N."/>
            <person name="Clum A."/>
            <person name="Culley D."/>
            <person name="Crous P.W."/>
            <person name="Fauchery L."/>
            <person name="Girlanda M."/>
            <person name="Hayes R."/>
            <person name="Keri Z."/>
            <person name="LaButti K."/>
            <person name="Lipzen A."/>
            <person name="Lombard V."/>
            <person name="Magnuson J."/>
            <person name="Maillard F."/>
            <person name="Morin E."/>
            <person name="Murat C."/>
            <person name="Nolan M."/>
            <person name="Ohm R."/>
            <person name="Pangilinan J."/>
            <person name="Pereira M."/>
            <person name="Perotto S."/>
            <person name="Peter M."/>
            <person name="Riley R."/>
            <person name="Sitrit Y."/>
            <person name="Stielow B."/>
            <person name="Szollosi G."/>
            <person name="Zifcakova L."/>
            <person name="Stursova M."/>
            <person name="Spatafora J.W."/>
            <person name="Tedersoo L."/>
            <person name="Vaario L.-M."/>
            <person name="Yamada A."/>
            <person name="Yan M."/>
            <person name="Wang P."/>
            <person name="Xu J."/>
            <person name="Bruns T."/>
            <person name="Baldrian P."/>
            <person name="Vilgalys R."/>
            <person name="Henrissat B."/>
            <person name="Grigoriev I.V."/>
            <person name="Hibbett D."/>
            <person name="Nagy L.G."/>
            <person name="Martin F.M."/>
        </authorList>
    </citation>
    <scope>NUCLEOTIDE SEQUENCE</scope>
    <source>
        <strain evidence="2">Prilba</strain>
    </source>
</reference>
<gene>
    <name evidence="2" type="ORF">DFH94DRAFT_476781</name>
</gene>
<proteinExistence type="predicted"/>
<evidence type="ECO:0008006" key="4">
    <source>
        <dbReference type="Google" id="ProtNLM"/>
    </source>
</evidence>
<feature type="signal peptide" evidence="1">
    <location>
        <begin position="1"/>
        <end position="21"/>
    </location>
</feature>
<protein>
    <recommendedName>
        <fullName evidence="4">Secreted protein</fullName>
    </recommendedName>
</protein>
<sequence>MRTRWAISLCLIHSNWLCFHSRNVIYRARRQASPTLSDSERAARSHPRTHIVLLTSVSRHVYKIVTAGMYNGTPLSSEPPRTCRLPIPSLHLRSELQVHAPHRTTRVTWVSTYGNRVNFPVCLFVTYCQPRGLGYVGICG</sequence>
<reference evidence="2" key="2">
    <citation type="journal article" date="2020" name="Nat. Commun.">
        <title>Large-scale genome sequencing of mycorrhizal fungi provides insights into the early evolution of symbiotic traits.</title>
        <authorList>
            <person name="Miyauchi S."/>
            <person name="Kiss E."/>
            <person name="Kuo A."/>
            <person name="Drula E."/>
            <person name="Kohler A."/>
            <person name="Sanchez-Garcia M."/>
            <person name="Morin E."/>
            <person name="Andreopoulos B."/>
            <person name="Barry K.W."/>
            <person name="Bonito G."/>
            <person name="Buee M."/>
            <person name="Carver A."/>
            <person name="Chen C."/>
            <person name="Cichocki N."/>
            <person name="Clum A."/>
            <person name="Culley D."/>
            <person name="Crous P.W."/>
            <person name="Fauchery L."/>
            <person name="Girlanda M."/>
            <person name="Hayes R.D."/>
            <person name="Keri Z."/>
            <person name="LaButti K."/>
            <person name="Lipzen A."/>
            <person name="Lombard V."/>
            <person name="Magnuson J."/>
            <person name="Maillard F."/>
            <person name="Murat C."/>
            <person name="Nolan M."/>
            <person name="Ohm R.A."/>
            <person name="Pangilinan J."/>
            <person name="Pereira M.F."/>
            <person name="Perotto S."/>
            <person name="Peter M."/>
            <person name="Pfister S."/>
            <person name="Riley R."/>
            <person name="Sitrit Y."/>
            <person name="Stielow J.B."/>
            <person name="Szollosi G."/>
            <person name="Zifcakova L."/>
            <person name="Stursova M."/>
            <person name="Spatafora J.W."/>
            <person name="Tedersoo L."/>
            <person name="Vaario L.M."/>
            <person name="Yamada A."/>
            <person name="Yan M."/>
            <person name="Wang P."/>
            <person name="Xu J."/>
            <person name="Bruns T."/>
            <person name="Baldrian P."/>
            <person name="Vilgalys R."/>
            <person name="Dunand C."/>
            <person name="Henrissat B."/>
            <person name="Grigoriev I.V."/>
            <person name="Hibbett D."/>
            <person name="Nagy L.G."/>
            <person name="Martin F.M."/>
        </authorList>
    </citation>
    <scope>NUCLEOTIDE SEQUENCE</scope>
    <source>
        <strain evidence="2">Prilba</strain>
    </source>
</reference>
<accession>A0A9P5T9T5</accession>
<name>A0A9P5T9T5_9AGAM</name>
<comment type="caution">
    <text evidence="2">The sequence shown here is derived from an EMBL/GenBank/DDBJ whole genome shotgun (WGS) entry which is preliminary data.</text>
</comment>
<dbReference type="AlphaFoldDB" id="A0A9P5T9T5"/>
<evidence type="ECO:0000313" key="2">
    <source>
        <dbReference type="EMBL" id="KAF8480436.1"/>
    </source>
</evidence>
<dbReference type="Proteomes" id="UP000759537">
    <property type="component" value="Unassembled WGS sequence"/>
</dbReference>